<feature type="region of interest" description="Disordered" evidence="10">
    <location>
        <begin position="30"/>
        <end position="133"/>
    </location>
</feature>
<dbReference type="PROSITE" id="PS50011">
    <property type="entry name" value="PROTEIN_KINASE_DOM"/>
    <property type="match status" value="1"/>
</dbReference>
<feature type="compositionally biased region" description="Basic residues" evidence="10">
    <location>
        <begin position="658"/>
        <end position="669"/>
    </location>
</feature>
<feature type="compositionally biased region" description="Polar residues" evidence="10">
    <location>
        <begin position="59"/>
        <end position="73"/>
    </location>
</feature>
<dbReference type="InterPro" id="IPR000719">
    <property type="entry name" value="Prot_kinase_dom"/>
</dbReference>
<evidence type="ECO:0000256" key="6">
    <source>
        <dbReference type="ARBA" id="ARBA00022840"/>
    </source>
</evidence>
<evidence type="ECO:0000256" key="8">
    <source>
        <dbReference type="ARBA" id="ARBA00048679"/>
    </source>
</evidence>
<dbReference type="EC" id="2.7.11.1" evidence="1"/>
<keyword evidence="2" id="KW-0723">Serine/threonine-protein kinase</keyword>
<evidence type="ECO:0000256" key="7">
    <source>
        <dbReference type="ARBA" id="ARBA00047899"/>
    </source>
</evidence>
<dbReference type="SUPFAM" id="SSF56112">
    <property type="entry name" value="Protein kinase-like (PK-like)"/>
    <property type="match status" value="1"/>
</dbReference>
<dbReference type="RefSeq" id="XP_020059018.1">
    <property type="nucleotide sequence ID" value="XM_020199069.1"/>
</dbReference>
<gene>
    <name evidence="13" type="ORF">ASPACDRAFT_2188</name>
</gene>
<keyword evidence="14" id="KW-1185">Reference proteome</keyword>
<dbReference type="GO" id="GO:0035556">
    <property type="term" value="P:intracellular signal transduction"/>
    <property type="evidence" value="ECO:0007669"/>
    <property type="project" value="TreeGrafter"/>
</dbReference>
<feature type="non-terminal residue" evidence="13">
    <location>
        <position position="1"/>
    </location>
</feature>
<dbReference type="InterPro" id="IPR000961">
    <property type="entry name" value="AGC-kinase_C"/>
</dbReference>
<keyword evidence="3" id="KW-0808">Transferase</keyword>
<feature type="domain" description="AGC-kinase C-terminal" evidence="12">
    <location>
        <begin position="568"/>
        <end position="706"/>
    </location>
</feature>
<dbReference type="InterPro" id="IPR059233">
    <property type="entry name" value="MobB_NdrA/B/Cbk1"/>
</dbReference>
<comment type="catalytic activity">
    <reaction evidence="8">
        <text>L-seryl-[protein] + ATP = O-phospho-L-seryl-[protein] + ADP + H(+)</text>
        <dbReference type="Rhea" id="RHEA:17989"/>
        <dbReference type="Rhea" id="RHEA-COMP:9863"/>
        <dbReference type="Rhea" id="RHEA-COMP:11604"/>
        <dbReference type="ChEBI" id="CHEBI:15378"/>
        <dbReference type="ChEBI" id="CHEBI:29999"/>
        <dbReference type="ChEBI" id="CHEBI:30616"/>
        <dbReference type="ChEBI" id="CHEBI:83421"/>
        <dbReference type="ChEBI" id="CHEBI:456216"/>
        <dbReference type="EC" id="2.7.11.1"/>
    </reaction>
</comment>
<dbReference type="EMBL" id="KV878972">
    <property type="protein sequence ID" value="OJK02679.1"/>
    <property type="molecule type" value="Genomic_DNA"/>
</dbReference>
<evidence type="ECO:0000256" key="1">
    <source>
        <dbReference type="ARBA" id="ARBA00012513"/>
    </source>
</evidence>
<dbReference type="SMART" id="SM00133">
    <property type="entry name" value="S_TK_X"/>
    <property type="match status" value="1"/>
</dbReference>
<feature type="non-terminal residue" evidence="13">
    <location>
        <position position="725"/>
    </location>
</feature>
<evidence type="ECO:0000256" key="5">
    <source>
        <dbReference type="ARBA" id="ARBA00022777"/>
    </source>
</evidence>
<evidence type="ECO:0000256" key="2">
    <source>
        <dbReference type="ARBA" id="ARBA00022527"/>
    </source>
</evidence>
<feature type="domain" description="Protein kinase" evidence="11">
    <location>
        <begin position="227"/>
        <end position="567"/>
    </location>
</feature>
<evidence type="ECO:0000256" key="10">
    <source>
        <dbReference type="SAM" id="MobiDB-lite"/>
    </source>
</evidence>
<organism evidence="13 14">
    <name type="scientific">Aspergillus aculeatus (strain ATCC 16872 / CBS 172.66 / WB 5094)</name>
    <dbReference type="NCBI Taxonomy" id="690307"/>
    <lineage>
        <taxon>Eukaryota</taxon>
        <taxon>Fungi</taxon>
        <taxon>Dikarya</taxon>
        <taxon>Ascomycota</taxon>
        <taxon>Pezizomycotina</taxon>
        <taxon>Eurotiomycetes</taxon>
        <taxon>Eurotiomycetidae</taxon>
        <taxon>Eurotiales</taxon>
        <taxon>Aspergillaceae</taxon>
        <taxon>Aspergillus</taxon>
        <taxon>Aspergillus subgen. Circumdati</taxon>
    </lineage>
</organism>
<feature type="compositionally biased region" description="Low complexity" evidence="10">
    <location>
        <begin position="74"/>
        <end position="85"/>
    </location>
</feature>
<keyword evidence="6 9" id="KW-0067">ATP-binding</keyword>
<feature type="compositionally biased region" description="Polar residues" evidence="10">
    <location>
        <begin position="112"/>
        <end position="130"/>
    </location>
</feature>
<dbReference type="InterPro" id="IPR011009">
    <property type="entry name" value="Kinase-like_dom_sf"/>
</dbReference>
<evidence type="ECO:0000313" key="14">
    <source>
        <dbReference type="Proteomes" id="UP000184546"/>
    </source>
</evidence>
<dbReference type="OMA" id="LRWIHRD"/>
<dbReference type="CDD" id="cd21742">
    <property type="entry name" value="MobB_NDR_LATS-like"/>
    <property type="match status" value="1"/>
</dbReference>
<dbReference type="AlphaFoldDB" id="A0A1L9X2Z4"/>
<dbReference type="PROSITE" id="PS00107">
    <property type="entry name" value="PROTEIN_KINASE_ATP"/>
    <property type="match status" value="1"/>
</dbReference>
<dbReference type="Proteomes" id="UP000184546">
    <property type="component" value="Unassembled WGS sequence"/>
</dbReference>
<keyword evidence="4 9" id="KW-0547">Nucleotide-binding</keyword>
<dbReference type="Gene3D" id="1.10.510.10">
    <property type="entry name" value="Transferase(Phosphotransferase) domain 1"/>
    <property type="match status" value="1"/>
</dbReference>
<dbReference type="GO" id="GO:0005524">
    <property type="term" value="F:ATP binding"/>
    <property type="evidence" value="ECO:0007669"/>
    <property type="project" value="UniProtKB-UniRule"/>
</dbReference>
<feature type="binding site" evidence="9">
    <location>
        <position position="259"/>
    </location>
    <ligand>
        <name>ATP</name>
        <dbReference type="ChEBI" id="CHEBI:30616"/>
    </ligand>
</feature>
<dbReference type="Pfam" id="PF00069">
    <property type="entry name" value="Pkinase"/>
    <property type="match status" value="2"/>
</dbReference>
<comment type="catalytic activity">
    <reaction evidence="7">
        <text>L-threonyl-[protein] + ATP = O-phospho-L-threonyl-[protein] + ADP + H(+)</text>
        <dbReference type="Rhea" id="RHEA:46608"/>
        <dbReference type="Rhea" id="RHEA-COMP:11060"/>
        <dbReference type="Rhea" id="RHEA-COMP:11605"/>
        <dbReference type="ChEBI" id="CHEBI:15378"/>
        <dbReference type="ChEBI" id="CHEBI:30013"/>
        <dbReference type="ChEBI" id="CHEBI:30616"/>
        <dbReference type="ChEBI" id="CHEBI:61977"/>
        <dbReference type="ChEBI" id="CHEBI:456216"/>
        <dbReference type="EC" id="2.7.11.1"/>
    </reaction>
</comment>
<dbReference type="PANTHER" id="PTHR24356:SF400">
    <property type="entry name" value="SERINE_THREONINE-PROTEIN KINASE CBK1"/>
    <property type="match status" value="1"/>
</dbReference>
<accession>A0A1L9X2Z4</accession>
<dbReference type="SMART" id="SM00220">
    <property type="entry name" value="S_TKc"/>
    <property type="match status" value="1"/>
</dbReference>
<name>A0A1L9X2Z4_ASPA1</name>
<dbReference type="PANTHER" id="PTHR24356">
    <property type="entry name" value="SERINE/THREONINE-PROTEIN KINASE"/>
    <property type="match status" value="1"/>
</dbReference>
<dbReference type="GeneID" id="30972883"/>
<dbReference type="InterPro" id="IPR050236">
    <property type="entry name" value="Ser_Thr_kinase_AGC"/>
</dbReference>
<feature type="region of interest" description="Disordered" evidence="10">
    <location>
        <begin position="601"/>
        <end position="679"/>
    </location>
</feature>
<evidence type="ECO:0000256" key="4">
    <source>
        <dbReference type="ARBA" id="ARBA00022741"/>
    </source>
</evidence>
<dbReference type="STRING" id="690307.A0A1L9X2Z4"/>
<feature type="compositionally biased region" description="Basic and acidic residues" evidence="10">
    <location>
        <begin position="670"/>
        <end position="679"/>
    </location>
</feature>
<dbReference type="PROSITE" id="PS51285">
    <property type="entry name" value="AGC_KINASE_CTER"/>
    <property type="match status" value="1"/>
</dbReference>
<evidence type="ECO:0000259" key="12">
    <source>
        <dbReference type="PROSITE" id="PS51285"/>
    </source>
</evidence>
<evidence type="ECO:0000256" key="3">
    <source>
        <dbReference type="ARBA" id="ARBA00022679"/>
    </source>
</evidence>
<dbReference type="Gene3D" id="3.30.200.20">
    <property type="entry name" value="Phosphorylase Kinase, domain 1"/>
    <property type="match status" value="1"/>
</dbReference>
<sequence length="725" mass="82071">LKRSQSTPAALTHIVSTKLSTTFGSPTVIRRSHLRSRPSFRLPQFPGPSLAPALDKQGDSAQDSSDPQTSPEDSVSPTSTRSTPQTTPPTTPPTSGEPSGGSKQGILDAEQAKQTTSPSSSDEGTHTQVIEGSLGRPPSIITVEAAANAKVFFETHFNSVFCGTDLRSQRQHELEQYIYGLPLAPEERARIWENWIIQERQYLRQCRVLKSHSRCGRQDETVSLAGFEAIKVLGRGSFGVVRLVREKKKDVFAMKVIRKSAMIRNSQEGHLRAERDFLVASAKSRWIVPLIASFQDRDHLYLIMDYMVGGDFLGLLMRQCILPEEISRWYVAEMILCIEEAHRLCWIHRDVKPDNFLISASGHLKISDFGLAFDGHWAHDQVYYNEQRYSLLRKLGLQVAGDSQDRKEARKPAKASFHDFGPGAETDCTPPTMGLLGWRDRTQKRRLAASVVGTNQYMAPEVVRGELYDGRCDWWSIGIILYECLYGFTPFASHDRQKTKMKIHHHHETLCFPASRASDKRVSPDAIDLINYLLQEKEHRLSSSNRNYKGFYVFPNDAADIKIHPFFRNIKWDEIHQSVPPFVPKVKGWEDTRYFDDAGYEGDHDDISIMSDPDHPEDDSEMEEPVPAKAETPSPQDANRHPAPGPGPGPGGKASPHKDRKRKERKRPRDKLLRDRQMRRTVLEMRKKGAFLGYTYRRPKSVAVALTPDRGRHRLGRGQLSELYG</sequence>
<evidence type="ECO:0000256" key="9">
    <source>
        <dbReference type="PROSITE-ProRule" id="PRU10141"/>
    </source>
</evidence>
<evidence type="ECO:0000313" key="13">
    <source>
        <dbReference type="EMBL" id="OJK02679.1"/>
    </source>
</evidence>
<dbReference type="VEuPathDB" id="FungiDB:ASPACDRAFT_2188"/>
<dbReference type="InterPro" id="IPR017441">
    <property type="entry name" value="Protein_kinase_ATP_BS"/>
</dbReference>
<dbReference type="OrthoDB" id="3638488at2759"/>
<proteinExistence type="predicted"/>
<evidence type="ECO:0000259" key="11">
    <source>
        <dbReference type="PROSITE" id="PS50011"/>
    </source>
</evidence>
<dbReference type="GO" id="GO:0004674">
    <property type="term" value="F:protein serine/threonine kinase activity"/>
    <property type="evidence" value="ECO:0007669"/>
    <property type="project" value="UniProtKB-KW"/>
</dbReference>
<protein>
    <recommendedName>
        <fullName evidence="1">non-specific serine/threonine protein kinase</fullName>
        <ecNumber evidence="1">2.7.11.1</ecNumber>
    </recommendedName>
</protein>
<reference evidence="14" key="1">
    <citation type="journal article" date="2017" name="Genome Biol.">
        <title>Comparative genomics reveals high biological diversity and specific adaptations in the industrially and medically important fungal genus Aspergillus.</title>
        <authorList>
            <person name="de Vries R.P."/>
            <person name="Riley R."/>
            <person name="Wiebenga A."/>
            <person name="Aguilar-Osorio G."/>
            <person name="Amillis S."/>
            <person name="Uchima C.A."/>
            <person name="Anderluh G."/>
            <person name="Asadollahi M."/>
            <person name="Askin M."/>
            <person name="Barry K."/>
            <person name="Battaglia E."/>
            <person name="Bayram O."/>
            <person name="Benocci T."/>
            <person name="Braus-Stromeyer S.A."/>
            <person name="Caldana C."/>
            <person name="Canovas D."/>
            <person name="Cerqueira G.C."/>
            <person name="Chen F."/>
            <person name="Chen W."/>
            <person name="Choi C."/>
            <person name="Clum A."/>
            <person name="Dos Santos R.A."/>
            <person name="Damasio A.R."/>
            <person name="Diallinas G."/>
            <person name="Emri T."/>
            <person name="Fekete E."/>
            <person name="Flipphi M."/>
            <person name="Freyberg S."/>
            <person name="Gallo A."/>
            <person name="Gournas C."/>
            <person name="Habgood R."/>
            <person name="Hainaut M."/>
            <person name="Harispe M.L."/>
            <person name="Henrissat B."/>
            <person name="Hilden K.S."/>
            <person name="Hope R."/>
            <person name="Hossain A."/>
            <person name="Karabika E."/>
            <person name="Karaffa L."/>
            <person name="Karanyi Z."/>
            <person name="Krasevec N."/>
            <person name="Kuo A."/>
            <person name="Kusch H."/>
            <person name="LaButti K."/>
            <person name="Lagendijk E.L."/>
            <person name="Lapidus A."/>
            <person name="Levasseur A."/>
            <person name="Lindquist E."/>
            <person name="Lipzen A."/>
            <person name="Logrieco A.F."/>
            <person name="MacCabe A."/>
            <person name="Maekelae M.R."/>
            <person name="Malavazi I."/>
            <person name="Melin P."/>
            <person name="Meyer V."/>
            <person name="Mielnichuk N."/>
            <person name="Miskei M."/>
            <person name="Molnar A.P."/>
            <person name="Mule G."/>
            <person name="Ngan C.Y."/>
            <person name="Orejas M."/>
            <person name="Orosz E."/>
            <person name="Ouedraogo J.P."/>
            <person name="Overkamp K.M."/>
            <person name="Park H.-S."/>
            <person name="Perrone G."/>
            <person name="Piumi F."/>
            <person name="Punt P.J."/>
            <person name="Ram A.F."/>
            <person name="Ramon A."/>
            <person name="Rauscher S."/>
            <person name="Record E."/>
            <person name="Riano-Pachon D.M."/>
            <person name="Robert V."/>
            <person name="Roehrig J."/>
            <person name="Ruller R."/>
            <person name="Salamov A."/>
            <person name="Salih N.S."/>
            <person name="Samson R.A."/>
            <person name="Sandor E."/>
            <person name="Sanguinetti M."/>
            <person name="Schuetze T."/>
            <person name="Sepcic K."/>
            <person name="Shelest E."/>
            <person name="Sherlock G."/>
            <person name="Sophianopoulou V."/>
            <person name="Squina F.M."/>
            <person name="Sun H."/>
            <person name="Susca A."/>
            <person name="Todd R.B."/>
            <person name="Tsang A."/>
            <person name="Unkles S.E."/>
            <person name="van de Wiele N."/>
            <person name="van Rossen-Uffink D."/>
            <person name="Oliveira J.V."/>
            <person name="Vesth T.C."/>
            <person name="Visser J."/>
            <person name="Yu J.-H."/>
            <person name="Zhou M."/>
            <person name="Andersen M.R."/>
            <person name="Archer D.B."/>
            <person name="Baker S.E."/>
            <person name="Benoit I."/>
            <person name="Brakhage A.A."/>
            <person name="Braus G.H."/>
            <person name="Fischer R."/>
            <person name="Frisvad J.C."/>
            <person name="Goldman G.H."/>
            <person name="Houbraken J."/>
            <person name="Oakley B."/>
            <person name="Pocsi I."/>
            <person name="Scazzocchio C."/>
            <person name="Seiboth B."/>
            <person name="vanKuyk P.A."/>
            <person name="Wortman J."/>
            <person name="Dyer P.S."/>
            <person name="Grigoriev I.V."/>
        </authorList>
    </citation>
    <scope>NUCLEOTIDE SEQUENCE [LARGE SCALE GENOMIC DNA]</scope>
    <source>
        <strain evidence="14">ATCC 16872 / CBS 172.66 / WB 5094</strain>
    </source>
</reference>
<keyword evidence="5" id="KW-0418">Kinase</keyword>
<feature type="compositionally biased region" description="Acidic residues" evidence="10">
    <location>
        <begin position="615"/>
        <end position="624"/>
    </location>
</feature>